<dbReference type="Gene3D" id="2.60.40.10">
    <property type="entry name" value="Immunoglobulins"/>
    <property type="match status" value="1"/>
</dbReference>
<dbReference type="Pfam" id="PF25023">
    <property type="entry name" value="TEN_YD-shell"/>
    <property type="match status" value="2"/>
</dbReference>
<dbReference type="Gene3D" id="2.170.16.10">
    <property type="entry name" value="Hedgehog/Intein (Hint) domain"/>
    <property type="match status" value="1"/>
</dbReference>
<protein>
    <submittedName>
        <fullName evidence="7">RHS repeat-associated core domain-containing protein</fullName>
    </submittedName>
</protein>
<proteinExistence type="predicted"/>
<evidence type="ECO:0000313" key="7">
    <source>
        <dbReference type="EMBL" id="MDX8031923.1"/>
    </source>
</evidence>
<gene>
    <name evidence="7" type="ORF">SK803_16990</name>
</gene>
<dbReference type="Proteomes" id="UP001285521">
    <property type="component" value="Unassembled WGS sequence"/>
</dbReference>
<keyword evidence="3" id="KW-0624">Polysaccharide degradation</keyword>
<dbReference type="SMART" id="SM00306">
    <property type="entry name" value="HintN"/>
    <property type="match status" value="1"/>
</dbReference>
<evidence type="ECO:0000256" key="1">
    <source>
        <dbReference type="ARBA" id="ARBA00022737"/>
    </source>
</evidence>
<organism evidence="7 8">
    <name type="scientific">Lentzea miocenica</name>
    <dbReference type="NCBI Taxonomy" id="3095431"/>
    <lineage>
        <taxon>Bacteria</taxon>
        <taxon>Bacillati</taxon>
        <taxon>Actinomycetota</taxon>
        <taxon>Actinomycetes</taxon>
        <taxon>Pseudonocardiales</taxon>
        <taxon>Pseudonocardiaceae</taxon>
        <taxon>Lentzea</taxon>
    </lineage>
</organism>
<dbReference type="InterPro" id="IPR030934">
    <property type="entry name" value="Intein_C"/>
</dbReference>
<dbReference type="CDD" id="cd00063">
    <property type="entry name" value="FN3"/>
    <property type="match status" value="1"/>
</dbReference>
<dbReference type="PROSITE" id="PS50853">
    <property type="entry name" value="FN3"/>
    <property type="match status" value="1"/>
</dbReference>
<dbReference type="InterPro" id="IPR036116">
    <property type="entry name" value="FN3_sf"/>
</dbReference>
<keyword evidence="3" id="KW-0119">Carbohydrate metabolism</keyword>
<keyword evidence="8" id="KW-1185">Reference proteome</keyword>
<dbReference type="PANTHER" id="PTHR32305">
    <property type="match status" value="1"/>
</dbReference>
<feature type="coiled-coil region" evidence="4">
    <location>
        <begin position="1790"/>
        <end position="1850"/>
    </location>
</feature>
<dbReference type="SUPFAM" id="SSF49265">
    <property type="entry name" value="Fibronectin type III"/>
    <property type="match status" value="1"/>
</dbReference>
<evidence type="ECO:0000313" key="8">
    <source>
        <dbReference type="Proteomes" id="UP001285521"/>
    </source>
</evidence>
<dbReference type="InterPro" id="IPR031325">
    <property type="entry name" value="RHS_repeat"/>
</dbReference>
<keyword evidence="4" id="KW-0175">Coiled coil</keyword>
<dbReference type="InterPro" id="IPR036844">
    <property type="entry name" value="Hint_dom_sf"/>
</dbReference>
<dbReference type="Gene3D" id="2.180.10.10">
    <property type="entry name" value="RHS repeat-associated core"/>
    <property type="match status" value="3"/>
</dbReference>
<evidence type="ECO:0000256" key="4">
    <source>
        <dbReference type="SAM" id="Coils"/>
    </source>
</evidence>
<feature type="region of interest" description="Disordered" evidence="5">
    <location>
        <begin position="40"/>
        <end position="82"/>
    </location>
</feature>
<dbReference type="InterPro" id="IPR045351">
    <property type="entry name" value="DUF6531"/>
</dbReference>
<dbReference type="InterPro" id="IPR003587">
    <property type="entry name" value="Hint_dom_N"/>
</dbReference>
<dbReference type="InterPro" id="IPR003961">
    <property type="entry name" value="FN3_dom"/>
</dbReference>
<dbReference type="InterPro" id="IPR022385">
    <property type="entry name" value="Rhs_assc_core"/>
</dbReference>
<dbReference type="EMBL" id="JAXAVW010000013">
    <property type="protein sequence ID" value="MDX8031923.1"/>
    <property type="molecule type" value="Genomic_DNA"/>
</dbReference>
<comment type="caution">
    <text evidence="7">The sequence shown here is derived from an EMBL/GenBank/DDBJ whole genome shotgun (WGS) entry which is preliminary data.</text>
</comment>
<dbReference type="CDD" id="cd00081">
    <property type="entry name" value="Hint"/>
    <property type="match status" value="1"/>
</dbReference>
<keyword evidence="2" id="KW-0326">Glycosidase</keyword>
<feature type="region of interest" description="Disordered" evidence="5">
    <location>
        <begin position="1248"/>
        <end position="1277"/>
    </location>
</feature>
<dbReference type="NCBIfam" id="TIGR01643">
    <property type="entry name" value="YD_repeat_2x"/>
    <property type="match status" value="8"/>
</dbReference>
<dbReference type="InterPro" id="IPR050708">
    <property type="entry name" value="T6SS_VgrG/RHS"/>
</dbReference>
<dbReference type="SUPFAM" id="SSF51294">
    <property type="entry name" value="Hedgehog/intein (Hint) domain"/>
    <property type="match status" value="1"/>
</dbReference>
<feature type="region of interest" description="Disordered" evidence="5">
    <location>
        <begin position="1678"/>
        <end position="1705"/>
    </location>
</feature>
<feature type="compositionally biased region" description="Polar residues" evidence="5">
    <location>
        <begin position="1248"/>
        <end position="1264"/>
    </location>
</feature>
<dbReference type="InterPro" id="IPR006530">
    <property type="entry name" value="YD"/>
</dbReference>
<dbReference type="Pfam" id="PF20148">
    <property type="entry name" value="DUF6531"/>
    <property type="match status" value="1"/>
</dbReference>
<sequence length="2136" mass="229788">MADHASFRRGIRRVSLLCAGTLVASLLQPVVVPYTAMGDPPAVQSGQGPVDRPMPDSVRPNEAFKPDKRPPVVPPGVKAGAQPQKLSAERWAQVPKPGAARQQQEEVFTELLLRPGFVLGDTSLVTYFNILDDQKSFDSWKVTLFDAATGTEQTSTSLSKDELERAVCGAPRKYCRSFGAADGWVLDPAKEYFVTITAVFADGREVVSAASEKAKPRTTIVPPAIPGKQAAGCTCANALGMLATPQAVRGSGVNTGTGAYSRTEQDLSMASFGVPFMSARTYSSNGPISGPFGPGWSWIYGMRVTASDEGAVVRAEDGSEALYKLVDGAFQRPPGVRSTLTKTADGWALRTPNQLTYSFDAQGRLTAITNARNAGVRLAYAGAQTGDAPEMTITDASGRVVRVQIEKDLVREISLPDGRRVKFHYENSRLAVVKDARDNAWKYGYDAAGLLTEVKTPKGFAEVLNTYDANGRVTSQKDAIGKETRFEWNAAEQEAKTTDADGVVIFDGYRGNVLIHTQRGNGDAINHRYDPGLNRNLVVNGKQNQHQSQFDAAGNPVERTAPAPFAFGDKTKYDERNNPIEHVDTRGNLWKDVYNEFNELVESTDAEGHKIRYTYDERGLLVSSTDQRGKVSRFEYVPAGKENSGMPTATISPEGRRTAYDYDKTGRRTEIVDPRGTVPGAHRDKFTTRYRYDAQDRVVDVKQPGKEGTWRTFYDELGRAKSKFSPEWTKLEFTYLDNGLLSRAEDARKRTLFTYTDAGRRKTVSVDMHKEPDITTSYTYNAKGLVSTVTSPRGNLPGANPADFTATYHYDANDNPIRISRPYPGGRIVSRDIKVDALDRTTSKVDELGKTASFDRDNAGNVTATTDSLNRTTRMDYDRNNRQTGINEARGGGTKFTYDEAGHKIKAVSATGGVTTWTYTDDGLLADATEPRGNVDGADRERFTTHREYDLAGNPSKIIDPLDNVTSYTYDANRRLKSVTDAKGRATRYTYDEDDRIRAINTPDAPYDEDDPFDHATVYEYAADGQVKSVRDPYGNRTELGYDEAARLVSSTDPLGRRTEVGYDADGNRTTTITLRQGEKPSAAERAKRTTTDHYDIVGRREKRTLGTEGPVYAWGYDAKDRISSYGDPAGVREMTYDDEDQIKEVNRVEQGGLREKFAYGYDVSGNITSRDYPDGTKITAEYDKDSRITSQTVSGGSAGSAASTWQFGYDVAGRRTSTTLPAATGLIENRVYDDAGRLTGIGTARVPSQQQTVAPQATASTGAPSEPREVSAQPGAGLAVVSWKQPASSGGSAISGYVVTAQPGGKTVAATPGATSAVVTGLDPGTAYTFTVTAQNQSASGAASAPTAPVTPLPVPQDPVSGFQLELDQVGNPTKVVTTRGGVSESVAYTYDKADRVTTACYGVASCKDKGLGRIEYEYDLLGNRMSEKRSGNVGTEDTRYEYDAASQLRKAVSRNGGHTTAVDYDYDERGNQTGSGKDKFTYNLDNTLASATVQGRTTTYAYDATGLRQTAKTGDTTQRWSWDVSGSLPQIAVDTVTDNSGAVREKRGFTYGPDDEPLALLDPASGAHPYTHDWQGGVANMLSPTGQPEWAYDYDPFGNPRVGETLKQPSAQAAPGNPLQYTGAYQDSSSGSGNYFLRARNYNPGTGRFTTTDPMPRGGAAVSPYAYADNNPLAFTDPTGMMPEGADAGTAPDPGPSPEDVAKANQLQSKSVLDIVLEAGGQILMEILGINDLMACLKGDIGACVMTVIGALPWGKIFKAKKIAEALWRAGKAVFTFFKELEWARAILRGAERAAEAAKAAAAAAAKAAAEKAAAVKAAAEAAAKKAAEEAAARARALAAKAKAATKKGAGSCKHSFPPGTLVLMADGSTKPIEQVRPGETVRSSFAQGKGAELVTHTIRTDDDKHFVTIVLADGGKVDATENHPFWSVTRKKWVEAGSLAPGELLRTSAGTYVQISAVRKYEGAQRTYDLTVGTVHAYFVLAGATPVLVHNSDTPCKPQADNIVEWVDEGGDLRAGKGPGMRQDAYDYQSSAPGARSNAVTGRGQAPYLEFADDAGNKIGAKFDGVSGNEVIDRKLNVVWSNKSADQATRQAATAAHYGLKAVWELPTAAAAGGATRFLADRGITGILVRVAS</sequence>
<dbReference type="RefSeq" id="WP_319966976.1">
    <property type="nucleotide sequence ID" value="NZ_JAXAVW010000013.1"/>
</dbReference>
<feature type="domain" description="Fibronectin type-III" evidence="6">
    <location>
        <begin position="1264"/>
        <end position="1356"/>
    </location>
</feature>
<evidence type="ECO:0000256" key="5">
    <source>
        <dbReference type="SAM" id="MobiDB-lite"/>
    </source>
</evidence>
<keyword evidence="1" id="KW-0677">Repeat</keyword>
<dbReference type="PROSITE" id="PS50818">
    <property type="entry name" value="INTEIN_C_TER"/>
    <property type="match status" value="1"/>
</dbReference>
<evidence type="ECO:0000256" key="3">
    <source>
        <dbReference type="ARBA" id="ARBA00023326"/>
    </source>
</evidence>
<dbReference type="Pfam" id="PF00041">
    <property type="entry name" value="fn3"/>
    <property type="match status" value="1"/>
</dbReference>
<dbReference type="InterPro" id="IPR056823">
    <property type="entry name" value="TEN-like_YD-shell"/>
</dbReference>
<dbReference type="Pfam" id="PF07591">
    <property type="entry name" value="PT-HINT"/>
    <property type="match status" value="1"/>
</dbReference>
<dbReference type="PANTHER" id="PTHR32305:SF15">
    <property type="entry name" value="PROTEIN RHSA-RELATED"/>
    <property type="match status" value="1"/>
</dbReference>
<dbReference type="NCBIfam" id="TIGR03696">
    <property type="entry name" value="Rhs_assc_core"/>
    <property type="match status" value="1"/>
</dbReference>
<reference evidence="7 8" key="2">
    <citation type="submission" date="2023-11" db="EMBL/GenBank/DDBJ databases">
        <authorList>
            <person name="Lara A.C."/>
            <person name="Chronakova A."/>
        </authorList>
    </citation>
    <scope>NUCLEOTIDE SEQUENCE [LARGE SCALE GENOMIC DNA]</scope>
    <source>
        <strain evidence="7 8">BCCO 10_0856</strain>
    </source>
</reference>
<evidence type="ECO:0000259" key="6">
    <source>
        <dbReference type="PROSITE" id="PS50853"/>
    </source>
</evidence>
<evidence type="ECO:0000256" key="2">
    <source>
        <dbReference type="ARBA" id="ARBA00023295"/>
    </source>
</evidence>
<keyword evidence="2" id="KW-0378">Hydrolase</keyword>
<dbReference type="InterPro" id="IPR013783">
    <property type="entry name" value="Ig-like_fold"/>
</dbReference>
<reference evidence="7 8" key="1">
    <citation type="submission" date="2023-11" db="EMBL/GenBank/DDBJ databases">
        <title>Lentzea sokolovensis, sp. nov., Lentzea kristufkii, sp. nov., and Lentzea miocenensis, sp. nov., rare actinobacteria from Sokolov Coal Basin, Miocene lacustrine sediment, Czech Republic.</title>
        <authorList>
            <person name="Lara A."/>
            <person name="Kotroba L."/>
            <person name="Nouioui I."/>
            <person name="Neumann-Schaal M."/>
            <person name="Mast Y."/>
            <person name="Chronakova A."/>
        </authorList>
    </citation>
    <scope>NUCLEOTIDE SEQUENCE [LARGE SCALE GENOMIC DNA]</scope>
    <source>
        <strain evidence="7 8">BCCO 10_0856</strain>
    </source>
</reference>
<dbReference type="SMART" id="SM00060">
    <property type="entry name" value="FN3"/>
    <property type="match status" value="1"/>
</dbReference>
<accession>A0ABU4T190</accession>
<name>A0ABU4T190_9PSEU</name>
<dbReference type="Pfam" id="PF05593">
    <property type="entry name" value="RHS_repeat"/>
    <property type="match status" value="4"/>
</dbReference>